<dbReference type="OrthoDB" id="1495368at2"/>
<evidence type="ECO:0000313" key="2">
    <source>
        <dbReference type="Proteomes" id="UP000077262"/>
    </source>
</evidence>
<gene>
    <name evidence="1" type="ORF">AX777_22775</name>
</gene>
<feature type="non-terminal residue" evidence="1">
    <location>
        <position position="97"/>
    </location>
</feature>
<dbReference type="Proteomes" id="UP000077262">
    <property type="component" value="Unassembled WGS sequence"/>
</dbReference>
<proteinExistence type="predicted"/>
<evidence type="ECO:0000313" key="1">
    <source>
        <dbReference type="EMBL" id="OAH40999.1"/>
    </source>
</evidence>
<comment type="caution">
    <text evidence="1">The sequence shown here is derived from an EMBL/GenBank/DDBJ whole genome shotgun (WGS) entry which is preliminary data.</text>
</comment>
<dbReference type="EMBL" id="LSTR01000062">
    <property type="protein sequence ID" value="OAH40999.1"/>
    <property type="molecule type" value="Genomic_DNA"/>
</dbReference>
<accession>A0A177JI36</accession>
<name>A0A177JI36_SPHYA</name>
<dbReference type="AlphaFoldDB" id="A0A177JI36"/>
<reference evidence="1 2" key="1">
    <citation type="submission" date="2016-02" db="EMBL/GenBank/DDBJ databases">
        <authorList>
            <person name="Wen L."/>
            <person name="He K."/>
            <person name="Yang H."/>
        </authorList>
    </citation>
    <scope>NUCLEOTIDE SEQUENCE [LARGE SCALE GENOMIC DNA]</scope>
    <source>
        <strain evidence="1 2">CD09_2</strain>
    </source>
</reference>
<dbReference type="RefSeq" id="WP_063976914.1">
    <property type="nucleotide sequence ID" value="NZ_LSTR01000062.1"/>
</dbReference>
<sequence length="97" mass="10792">MTEQRTRIAELNDRVRFGLDRNARIVMTRACLTTLAGGDTLAREAIAQAEALAAIRHYSFRPEDGVERARGELAISGTIVRFVIDLYEDPDVKSAND</sequence>
<organism evidence="1 2">
    <name type="scientific">Sphingobium yanoikuyae</name>
    <name type="common">Sphingomonas yanoikuyae</name>
    <dbReference type="NCBI Taxonomy" id="13690"/>
    <lineage>
        <taxon>Bacteria</taxon>
        <taxon>Pseudomonadati</taxon>
        <taxon>Pseudomonadota</taxon>
        <taxon>Alphaproteobacteria</taxon>
        <taxon>Sphingomonadales</taxon>
        <taxon>Sphingomonadaceae</taxon>
        <taxon>Sphingobium</taxon>
    </lineage>
</organism>
<protein>
    <submittedName>
        <fullName evidence="1">Uncharacterized protein</fullName>
    </submittedName>
</protein>